<evidence type="ECO:0000313" key="1">
    <source>
        <dbReference type="EMBL" id="KAF9643280.1"/>
    </source>
</evidence>
<proteinExistence type="predicted"/>
<keyword evidence="2" id="KW-1185">Reference proteome</keyword>
<comment type="caution">
    <text evidence="1">The sequence shown here is derived from an EMBL/GenBank/DDBJ whole genome shotgun (WGS) entry which is preliminary data.</text>
</comment>
<sequence length="129" mass="14843">MVKYITPQELEALIKSKSSDYLVVDVRGDDYRGGNIKGGINIPSEKFLLKLHQLIDDTQTVSKIIFHCALSQQRGPKAARIYTEARLLQEGVTDIEYEVFVLKGGFSDFQQLFRHDPKLVENWDKRAWD</sequence>
<evidence type="ECO:0000313" key="2">
    <source>
        <dbReference type="Proteomes" id="UP000886501"/>
    </source>
</evidence>
<accession>A0ACB6Z0M5</accession>
<dbReference type="Proteomes" id="UP000886501">
    <property type="component" value="Unassembled WGS sequence"/>
</dbReference>
<reference evidence="1" key="1">
    <citation type="submission" date="2019-10" db="EMBL/GenBank/DDBJ databases">
        <authorList>
            <consortium name="DOE Joint Genome Institute"/>
            <person name="Kuo A."/>
            <person name="Miyauchi S."/>
            <person name="Kiss E."/>
            <person name="Drula E."/>
            <person name="Kohler A."/>
            <person name="Sanchez-Garcia M."/>
            <person name="Andreopoulos B."/>
            <person name="Barry K.W."/>
            <person name="Bonito G."/>
            <person name="Buee M."/>
            <person name="Carver A."/>
            <person name="Chen C."/>
            <person name="Cichocki N."/>
            <person name="Clum A."/>
            <person name="Culley D."/>
            <person name="Crous P.W."/>
            <person name="Fauchery L."/>
            <person name="Girlanda M."/>
            <person name="Hayes R."/>
            <person name="Keri Z."/>
            <person name="Labutti K."/>
            <person name="Lipzen A."/>
            <person name="Lombard V."/>
            <person name="Magnuson J."/>
            <person name="Maillard F."/>
            <person name="Morin E."/>
            <person name="Murat C."/>
            <person name="Nolan M."/>
            <person name="Ohm R."/>
            <person name="Pangilinan J."/>
            <person name="Pereira M."/>
            <person name="Perotto S."/>
            <person name="Peter M."/>
            <person name="Riley R."/>
            <person name="Sitrit Y."/>
            <person name="Stielow B."/>
            <person name="Szollosi G."/>
            <person name="Zifcakova L."/>
            <person name="Stursova M."/>
            <person name="Spatafora J.W."/>
            <person name="Tedersoo L."/>
            <person name="Vaario L.-M."/>
            <person name="Yamada A."/>
            <person name="Yan M."/>
            <person name="Wang P."/>
            <person name="Xu J."/>
            <person name="Bruns T."/>
            <person name="Baldrian P."/>
            <person name="Vilgalys R."/>
            <person name="Henrissat B."/>
            <person name="Grigoriev I.V."/>
            <person name="Hibbett D."/>
            <person name="Nagy L.G."/>
            <person name="Martin F.M."/>
        </authorList>
    </citation>
    <scope>NUCLEOTIDE SEQUENCE</scope>
    <source>
        <strain evidence="1">P2</strain>
    </source>
</reference>
<dbReference type="EMBL" id="MU118252">
    <property type="protein sequence ID" value="KAF9643280.1"/>
    <property type="molecule type" value="Genomic_DNA"/>
</dbReference>
<protein>
    <submittedName>
        <fullName evidence="1">Rhodanese-like protein</fullName>
    </submittedName>
</protein>
<name>A0ACB6Z0M5_THEGA</name>
<organism evidence="1 2">
    <name type="scientific">Thelephora ganbajun</name>
    <name type="common">Ganba fungus</name>
    <dbReference type="NCBI Taxonomy" id="370292"/>
    <lineage>
        <taxon>Eukaryota</taxon>
        <taxon>Fungi</taxon>
        <taxon>Dikarya</taxon>
        <taxon>Basidiomycota</taxon>
        <taxon>Agaricomycotina</taxon>
        <taxon>Agaricomycetes</taxon>
        <taxon>Thelephorales</taxon>
        <taxon>Thelephoraceae</taxon>
        <taxon>Thelephora</taxon>
    </lineage>
</organism>
<gene>
    <name evidence="1" type="ORF">BDM02DRAFT_3176101</name>
</gene>
<reference evidence="1" key="2">
    <citation type="journal article" date="2020" name="Nat. Commun.">
        <title>Large-scale genome sequencing of mycorrhizal fungi provides insights into the early evolution of symbiotic traits.</title>
        <authorList>
            <person name="Miyauchi S."/>
            <person name="Kiss E."/>
            <person name="Kuo A."/>
            <person name="Drula E."/>
            <person name="Kohler A."/>
            <person name="Sanchez-Garcia M."/>
            <person name="Morin E."/>
            <person name="Andreopoulos B."/>
            <person name="Barry K.W."/>
            <person name="Bonito G."/>
            <person name="Buee M."/>
            <person name="Carver A."/>
            <person name="Chen C."/>
            <person name="Cichocki N."/>
            <person name="Clum A."/>
            <person name="Culley D."/>
            <person name="Crous P.W."/>
            <person name="Fauchery L."/>
            <person name="Girlanda M."/>
            <person name="Hayes R.D."/>
            <person name="Keri Z."/>
            <person name="LaButti K."/>
            <person name="Lipzen A."/>
            <person name="Lombard V."/>
            <person name="Magnuson J."/>
            <person name="Maillard F."/>
            <person name="Murat C."/>
            <person name="Nolan M."/>
            <person name="Ohm R.A."/>
            <person name="Pangilinan J."/>
            <person name="Pereira M.F."/>
            <person name="Perotto S."/>
            <person name="Peter M."/>
            <person name="Pfister S."/>
            <person name="Riley R."/>
            <person name="Sitrit Y."/>
            <person name="Stielow J.B."/>
            <person name="Szollosi G."/>
            <person name="Zifcakova L."/>
            <person name="Stursova M."/>
            <person name="Spatafora J.W."/>
            <person name="Tedersoo L."/>
            <person name="Vaario L.M."/>
            <person name="Yamada A."/>
            <person name="Yan M."/>
            <person name="Wang P."/>
            <person name="Xu J."/>
            <person name="Bruns T."/>
            <person name="Baldrian P."/>
            <person name="Vilgalys R."/>
            <person name="Dunand C."/>
            <person name="Henrissat B."/>
            <person name="Grigoriev I.V."/>
            <person name="Hibbett D."/>
            <person name="Nagy L.G."/>
            <person name="Martin F.M."/>
        </authorList>
    </citation>
    <scope>NUCLEOTIDE SEQUENCE</scope>
    <source>
        <strain evidence="1">P2</strain>
    </source>
</reference>